<reference evidence="2 3" key="1">
    <citation type="journal article" date="2014" name="Nat. Commun.">
        <title>Klebsormidium flaccidum genome reveals primary factors for plant terrestrial adaptation.</title>
        <authorList>
            <person name="Hori K."/>
            <person name="Maruyama F."/>
            <person name="Fujisawa T."/>
            <person name="Togashi T."/>
            <person name="Yamamoto N."/>
            <person name="Seo M."/>
            <person name="Sato S."/>
            <person name="Yamada T."/>
            <person name="Mori H."/>
            <person name="Tajima N."/>
            <person name="Moriyama T."/>
            <person name="Ikeuchi M."/>
            <person name="Watanabe M."/>
            <person name="Wada H."/>
            <person name="Kobayashi K."/>
            <person name="Saito M."/>
            <person name="Masuda T."/>
            <person name="Sasaki-Sekimoto Y."/>
            <person name="Mashiguchi K."/>
            <person name="Awai K."/>
            <person name="Shimojima M."/>
            <person name="Masuda S."/>
            <person name="Iwai M."/>
            <person name="Nobusawa T."/>
            <person name="Narise T."/>
            <person name="Kondo S."/>
            <person name="Saito H."/>
            <person name="Sato R."/>
            <person name="Murakawa M."/>
            <person name="Ihara Y."/>
            <person name="Oshima-Yamada Y."/>
            <person name="Ohtaka K."/>
            <person name="Satoh M."/>
            <person name="Sonobe K."/>
            <person name="Ishii M."/>
            <person name="Ohtani R."/>
            <person name="Kanamori-Sato M."/>
            <person name="Honoki R."/>
            <person name="Miyazaki D."/>
            <person name="Mochizuki H."/>
            <person name="Umetsu J."/>
            <person name="Higashi K."/>
            <person name="Shibata D."/>
            <person name="Kamiya Y."/>
            <person name="Sato N."/>
            <person name="Nakamura Y."/>
            <person name="Tabata S."/>
            <person name="Ida S."/>
            <person name="Kurokawa K."/>
            <person name="Ohta H."/>
        </authorList>
    </citation>
    <scope>NUCLEOTIDE SEQUENCE [LARGE SCALE GENOMIC DNA]</scope>
    <source>
        <strain evidence="2 3">NIES-2285</strain>
    </source>
</reference>
<name>A0A1Y1I8I2_KLENI</name>
<evidence type="ECO:0000313" key="2">
    <source>
        <dbReference type="EMBL" id="GAQ84408.1"/>
    </source>
</evidence>
<dbReference type="Proteomes" id="UP000054558">
    <property type="component" value="Unassembled WGS sequence"/>
</dbReference>
<keyword evidence="3" id="KW-1185">Reference proteome</keyword>
<accession>A0A1Y1I8I2</accession>
<evidence type="ECO:0000313" key="3">
    <source>
        <dbReference type="Proteomes" id="UP000054558"/>
    </source>
</evidence>
<organism evidence="2 3">
    <name type="scientific">Klebsormidium nitens</name>
    <name type="common">Green alga</name>
    <name type="synonym">Ulothrix nitens</name>
    <dbReference type="NCBI Taxonomy" id="105231"/>
    <lineage>
        <taxon>Eukaryota</taxon>
        <taxon>Viridiplantae</taxon>
        <taxon>Streptophyta</taxon>
        <taxon>Klebsormidiophyceae</taxon>
        <taxon>Klebsormidiales</taxon>
        <taxon>Klebsormidiaceae</taxon>
        <taxon>Klebsormidium</taxon>
    </lineage>
</organism>
<feature type="region of interest" description="Disordered" evidence="1">
    <location>
        <begin position="249"/>
        <end position="269"/>
    </location>
</feature>
<feature type="region of interest" description="Disordered" evidence="1">
    <location>
        <begin position="1"/>
        <end position="51"/>
    </location>
</feature>
<gene>
    <name evidence="2" type="ORF">KFL_001880020</name>
</gene>
<feature type="compositionally biased region" description="Low complexity" evidence="1">
    <location>
        <begin position="24"/>
        <end position="42"/>
    </location>
</feature>
<proteinExistence type="predicted"/>
<feature type="region of interest" description="Disordered" evidence="1">
    <location>
        <begin position="154"/>
        <end position="176"/>
    </location>
</feature>
<evidence type="ECO:0000256" key="1">
    <source>
        <dbReference type="SAM" id="MobiDB-lite"/>
    </source>
</evidence>
<protein>
    <submittedName>
        <fullName evidence="2">Uncharacterized protein</fullName>
    </submittedName>
</protein>
<sequence>MACCFSPGKATEDPKPAPKPPSKPASKPVSKPASKSPGSAPPVRDHDHEWDLDAELQIAGVPESVLRQLRSEFRARTIYVSPMPKRSSYHAGPDVSARSEASELPLEGVTSEELDAQPAAPRPRPRRALKTLGVPQTPQEERELAYQYRMHRFRSRSRTSRMPSMGTELTSNNGNEYEYPDYIDYERDAGFGVLENETGGDNRFSSWTLAWLDTLQQEAAFEQSGDFDPRETPGNFVRNLGRESEAISSYRLDEAAPQSAAQRAFRSAG</sequence>
<feature type="region of interest" description="Disordered" evidence="1">
    <location>
        <begin position="76"/>
        <end position="142"/>
    </location>
</feature>
<dbReference type="AlphaFoldDB" id="A0A1Y1I8I2"/>
<dbReference type="EMBL" id="DF237137">
    <property type="protein sequence ID" value="GAQ84408.1"/>
    <property type="molecule type" value="Genomic_DNA"/>
</dbReference>